<dbReference type="Gene3D" id="3.40.630.10">
    <property type="entry name" value="Zn peptidases"/>
    <property type="match status" value="1"/>
</dbReference>
<sequence>MKYLSLSYKEPLDTPDPASGSSIDWAYDNGIKYAFTFELRDTGHYGFLLPASQIIPTAEETWLGLKTIMEHVRDNLY</sequence>
<gene>
    <name evidence="5" type="ORF">U0070_020953</name>
</gene>
<dbReference type="PROSITE" id="PS52035">
    <property type="entry name" value="PEPTIDASE_M14"/>
    <property type="match status" value="1"/>
</dbReference>
<organism evidence="5 6">
    <name type="scientific">Myodes glareolus</name>
    <name type="common">Bank vole</name>
    <name type="synonym">Clethrionomys glareolus</name>
    <dbReference type="NCBI Taxonomy" id="447135"/>
    <lineage>
        <taxon>Eukaryota</taxon>
        <taxon>Metazoa</taxon>
        <taxon>Chordata</taxon>
        <taxon>Craniata</taxon>
        <taxon>Vertebrata</taxon>
        <taxon>Euteleostomi</taxon>
        <taxon>Mammalia</taxon>
        <taxon>Eutheria</taxon>
        <taxon>Euarchontoglires</taxon>
        <taxon>Glires</taxon>
        <taxon>Rodentia</taxon>
        <taxon>Myomorpha</taxon>
        <taxon>Muroidea</taxon>
        <taxon>Cricetidae</taxon>
        <taxon>Arvicolinae</taxon>
        <taxon>Myodes</taxon>
    </lineage>
</organism>
<proteinExistence type="inferred from homology"/>
<dbReference type="GO" id="GO:0008270">
    <property type="term" value="F:zinc ion binding"/>
    <property type="evidence" value="ECO:0007669"/>
    <property type="project" value="InterPro"/>
</dbReference>
<comment type="caution">
    <text evidence="5">The sequence shown here is derived from an EMBL/GenBank/DDBJ whole genome shotgun (WGS) entry which is preliminary data.</text>
</comment>
<accession>A0AAW0IIJ9</accession>
<dbReference type="GO" id="GO:0006508">
    <property type="term" value="P:proteolysis"/>
    <property type="evidence" value="ECO:0007669"/>
    <property type="project" value="InterPro"/>
</dbReference>
<dbReference type="GO" id="GO:0004181">
    <property type="term" value="F:metallocarboxypeptidase activity"/>
    <property type="evidence" value="ECO:0007669"/>
    <property type="project" value="InterPro"/>
</dbReference>
<evidence type="ECO:0000256" key="3">
    <source>
        <dbReference type="PROSITE-ProRule" id="PRU01379"/>
    </source>
</evidence>
<evidence type="ECO:0000256" key="1">
    <source>
        <dbReference type="ARBA" id="ARBA00001947"/>
    </source>
</evidence>
<keyword evidence="6" id="KW-1185">Reference proteome</keyword>
<comment type="cofactor">
    <cofactor evidence="1">
        <name>Zn(2+)</name>
        <dbReference type="ChEBI" id="CHEBI:29105"/>
    </cofactor>
</comment>
<evidence type="ECO:0000259" key="4">
    <source>
        <dbReference type="PROSITE" id="PS52035"/>
    </source>
</evidence>
<name>A0AAW0IIJ9_MYOGA</name>
<dbReference type="EMBL" id="JBBHLL010000126">
    <property type="protein sequence ID" value="KAK7814094.1"/>
    <property type="molecule type" value="Genomic_DNA"/>
</dbReference>
<feature type="active site" description="Proton donor/acceptor" evidence="3">
    <location>
        <position position="38"/>
    </location>
</feature>
<feature type="domain" description="Peptidase M14" evidence="4">
    <location>
        <begin position="1"/>
        <end position="72"/>
    </location>
</feature>
<dbReference type="GO" id="GO:0005615">
    <property type="term" value="C:extracellular space"/>
    <property type="evidence" value="ECO:0007669"/>
    <property type="project" value="TreeGrafter"/>
</dbReference>
<protein>
    <recommendedName>
        <fullName evidence="4">Peptidase M14 domain-containing protein</fullName>
    </recommendedName>
</protein>
<dbReference type="PANTHER" id="PTHR11705:SF136">
    <property type="entry name" value="CARBOXYPEPTIDASE A4"/>
    <property type="match status" value="1"/>
</dbReference>
<dbReference type="InterPro" id="IPR000834">
    <property type="entry name" value="Peptidase_M14"/>
</dbReference>
<comment type="similarity">
    <text evidence="2 3">Belongs to the peptidase M14 family.</text>
</comment>
<dbReference type="SUPFAM" id="SSF53187">
    <property type="entry name" value="Zn-dependent exopeptidases"/>
    <property type="match status" value="1"/>
</dbReference>
<evidence type="ECO:0000313" key="6">
    <source>
        <dbReference type="Proteomes" id="UP001488838"/>
    </source>
</evidence>
<dbReference type="Proteomes" id="UP001488838">
    <property type="component" value="Unassembled WGS sequence"/>
</dbReference>
<evidence type="ECO:0000256" key="2">
    <source>
        <dbReference type="ARBA" id="ARBA00005988"/>
    </source>
</evidence>
<dbReference type="PANTHER" id="PTHR11705">
    <property type="entry name" value="PROTEASE FAMILY M14 CARBOXYPEPTIDASE A,B"/>
    <property type="match status" value="1"/>
</dbReference>
<dbReference type="Pfam" id="PF00246">
    <property type="entry name" value="Peptidase_M14"/>
    <property type="match status" value="1"/>
</dbReference>
<dbReference type="FunFam" id="3.40.630.10:FF:000200">
    <property type="entry name" value="Uncharacterized protein"/>
    <property type="match status" value="1"/>
</dbReference>
<dbReference type="AlphaFoldDB" id="A0AAW0IIJ9"/>
<evidence type="ECO:0000313" key="5">
    <source>
        <dbReference type="EMBL" id="KAK7814094.1"/>
    </source>
</evidence>
<reference evidence="5 6" key="1">
    <citation type="journal article" date="2023" name="bioRxiv">
        <title>Conserved and derived expression patterns and positive selection on dental genes reveal complex evolutionary context of ever-growing rodent molars.</title>
        <authorList>
            <person name="Calamari Z.T."/>
            <person name="Song A."/>
            <person name="Cohen E."/>
            <person name="Akter M."/>
            <person name="Roy R.D."/>
            <person name="Hallikas O."/>
            <person name="Christensen M.M."/>
            <person name="Li P."/>
            <person name="Marangoni P."/>
            <person name="Jernvall J."/>
            <person name="Klein O.D."/>
        </authorList>
    </citation>
    <scope>NUCLEOTIDE SEQUENCE [LARGE SCALE GENOMIC DNA]</scope>
    <source>
        <strain evidence="5">V071</strain>
    </source>
</reference>